<organism evidence="1 2">
    <name type="scientific">Candidatus Kaiserbacteria bacterium RIFOXYD1_FULL_42_15</name>
    <dbReference type="NCBI Taxonomy" id="1798532"/>
    <lineage>
        <taxon>Bacteria</taxon>
        <taxon>Candidatus Kaiseribacteriota</taxon>
    </lineage>
</organism>
<name>A0A1F6FRW4_9BACT</name>
<reference evidence="1 2" key="1">
    <citation type="journal article" date="2016" name="Nat. Commun.">
        <title>Thousands of microbial genomes shed light on interconnected biogeochemical processes in an aquifer system.</title>
        <authorList>
            <person name="Anantharaman K."/>
            <person name="Brown C.T."/>
            <person name="Hug L.A."/>
            <person name="Sharon I."/>
            <person name="Castelle C.J."/>
            <person name="Probst A.J."/>
            <person name="Thomas B.C."/>
            <person name="Singh A."/>
            <person name="Wilkins M.J."/>
            <person name="Karaoz U."/>
            <person name="Brodie E.L."/>
            <person name="Williams K.H."/>
            <person name="Hubbard S.S."/>
            <person name="Banfield J.F."/>
        </authorList>
    </citation>
    <scope>NUCLEOTIDE SEQUENCE [LARGE SCALE GENOMIC DNA]</scope>
</reference>
<dbReference type="EMBL" id="MFMT01000018">
    <property type="protein sequence ID" value="OGG88573.1"/>
    <property type="molecule type" value="Genomic_DNA"/>
</dbReference>
<evidence type="ECO:0000313" key="1">
    <source>
        <dbReference type="EMBL" id="OGG88573.1"/>
    </source>
</evidence>
<evidence type="ECO:0000313" key="2">
    <source>
        <dbReference type="Proteomes" id="UP000179230"/>
    </source>
</evidence>
<proteinExistence type="predicted"/>
<comment type="caution">
    <text evidence="1">The sequence shown here is derived from an EMBL/GenBank/DDBJ whole genome shotgun (WGS) entry which is preliminary data.</text>
</comment>
<dbReference type="AlphaFoldDB" id="A0A1F6FRW4"/>
<accession>A0A1F6FRW4</accession>
<protein>
    <submittedName>
        <fullName evidence="1">Uncharacterized protein</fullName>
    </submittedName>
</protein>
<sequence>MVPLIHGNVPTGIFRAVARLMGNPENTIAEDFESVEKALSRAERLKSEGHPQLLVAYVAYSDKKRQ</sequence>
<dbReference type="Proteomes" id="UP000179230">
    <property type="component" value="Unassembled WGS sequence"/>
</dbReference>
<gene>
    <name evidence="1" type="ORF">A2592_02415</name>
</gene>